<dbReference type="GO" id="GO:0000981">
    <property type="term" value="F:DNA-binding transcription factor activity, RNA polymerase II-specific"/>
    <property type="evidence" value="ECO:0007669"/>
    <property type="project" value="TreeGrafter"/>
</dbReference>
<dbReference type="OMA" id="FESHYHQ"/>
<feature type="domain" description="Copper-fist" evidence="9">
    <location>
        <begin position="1"/>
        <end position="39"/>
    </location>
</feature>
<protein>
    <recommendedName>
        <fullName evidence="9">Copper-fist domain-containing protein</fullName>
    </recommendedName>
</protein>
<feature type="region of interest" description="Disordered" evidence="8">
    <location>
        <begin position="141"/>
        <end position="180"/>
    </location>
</feature>
<reference evidence="10" key="1">
    <citation type="submission" date="2016-04" db="EMBL/GenBank/DDBJ databases">
        <authorList>
            <person name="Evans L.H."/>
            <person name="Alamgir A."/>
            <person name="Owens N."/>
            <person name="Weber N.D."/>
            <person name="Virtaneva K."/>
            <person name="Barbian K."/>
            <person name="Babar A."/>
            <person name="Rosenke K."/>
        </authorList>
    </citation>
    <scope>NUCLEOTIDE SEQUENCE [LARGE SCALE GENOMIC DNA]</scope>
    <source>
        <strain evidence="10">CBS 101.48</strain>
    </source>
</reference>
<evidence type="ECO:0000256" key="6">
    <source>
        <dbReference type="ARBA" id="ARBA00023163"/>
    </source>
</evidence>
<keyword evidence="11" id="KW-1185">Reference proteome</keyword>
<dbReference type="AlphaFoldDB" id="A0A168R1Q6"/>
<dbReference type="GO" id="GO:0045944">
    <property type="term" value="P:positive regulation of transcription by RNA polymerase II"/>
    <property type="evidence" value="ECO:0007669"/>
    <property type="project" value="TreeGrafter"/>
</dbReference>
<feature type="compositionally biased region" description="Low complexity" evidence="8">
    <location>
        <begin position="77"/>
        <end position="88"/>
    </location>
</feature>
<organism evidence="10">
    <name type="scientific">Absidia glauca</name>
    <name type="common">Pin mould</name>
    <dbReference type="NCBI Taxonomy" id="4829"/>
    <lineage>
        <taxon>Eukaryota</taxon>
        <taxon>Fungi</taxon>
        <taxon>Fungi incertae sedis</taxon>
        <taxon>Mucoromycota</taxon>
        <taxon>Mucoromycotina</taxon>
        <taxon>Mucoromycetes</taxon>
        <taxon>Mucorales</taxon>
        <taxon>Cunninghamellaceae</taxon>
        <taxon>Absidia</taxon>
    </lineage>
</organism>
<keyword evidence="5" id="KW-0805">Transcription regulation</keyword>
<evidence type="ECO:0000256" key="7">
    <source>
        <dbReference type="ARBA" id="ARBA00023242"/>
    </source>
</evidence>
<dbReference type="InterPro" id="IPR036395">
    <property type="entry name" value="Cu_fist_DNA-bd_dom_sf"/>
</dbReference>
<dbReference type="GO" id="GO:0005634">
    <property type="term" value="C:nucleus"/>
    <property type="evidence" value="ECO:0007669"/>
    <property type="project" value="UniProtKB-SubCell"/>
</dbReference>
<dbReference type="SMART" id="SM00412">
    <property type="entry name" value="Cu_FIST"/>
    <property type="match status" value="1"/>
</dbReference>
<dbReference type="InterPro" id="IPR051763">
    <property type="entry name" value="Copper_Homeo_Regul"/>
</dbReference>
<proteinExistence type="predicted"/>
<dbReference type="FunFam" id="3.90.430.10:FF:000001">
    <property type="entry name" value="Copper fist DNA-binding protein"/>
    <property type="match status" value="1"/>
</dbReference>
<name>A0A168R1Q6_ABSGL</name>
<dbReference type="GO" id="GO:0005507">
    <property type="term" value="F:copper ion binding"/>
    <property type="evidence" value="ECO:0007669"/>
    <property type="project" value="InterPro"/>
</dbReference>
<evidence type="ECO:0000256" key="8">
    <source>
        <dbReference type="SAM" id="MobiDB-lite"/>
    </source>
</evidence>
<dbReference type="STRING" id="4829.A0A168R1Q6"/>
<dbReference type="Gene3D" id="3.90.430.10">
    <property type="entry name" value="Copper fist DNA-binding domain"/>
    <property type="match status" value="1"/>
</dbReference>
<keyword evidence="7" id="KW-0539">Nucleus</keyword>
<keyword evidence="4" id="KW-0186">Copper</keyword>
<feature type="compositionally biased region" description="Pro residues" evidence="8">
    <location>
        <begin position="165"/>
        <end position="180"/>
    </location>
</feature>
<accession>A0A168R1Q6</accession>
<dbReference type="InterPro" id="IPR001083">
    <property type="entry name" value="Cu_fist_DNA-bd_dom"/>
</dbReference>
<dbReference type="Pfam" id="PF00649">
    <property type="entry name" value="Copper-fist"/>
    <property type="match status" value="1"/>
</dbReference>
<evidence type="ECO:0000259" key="9">
    <source>
        <dbReference type="PROSITE" id="PS50073"/>
    </source>
</evidence>
<dbReference type="GO" id="GO:0000978">
    <property type="term" value="F:RNA polymerase II cis-regulatory region sequence-specific DNA binding"/>
    <property type="evidence" value="ECO:0007669"/>
    <property type="project" value="TreeGrafter"/>
</dbReference>
<feature type="region of interest" description="Disordered" evidence="8">
    <location>
        <begin position="76"/>
        <end position="106"/>
    </location>
</feature>
<dbReference type="PROSITE" id="PS50073">
    <property type="entry name" value="COPPER_FIST_2"/>
    <property type="match status" value="1"/>
</dbReference>
<dbReference type="GO" id="GO:0006878">
    <property type="term" value="P:intracellular copper ion homeostasis"/>
    <property type="evidence" value="ECO:0007669"/>
    <property type="project" value="TreeGrafter"/>
</dbReference>
<dbReference type="OrthoDB" id="5600085at2759"/>
<dbReference type="PANTHER" id="PTHR28088:SF5">
    <property type="entry name" value="TRANSCRIPTIONAL ACTIVATOR HAA1-RELATED"/>
    <property type="match status" value="1"/>
</dbReference>
<evidence type="ECO:0000313" key="11">
    <source>
        <dbReference type="Proteomes" id="UP000078561"/>
    </source>
</evidence>
<evidence type="ECO:0000256" key="4">
    <source>
        <dbReference type="ARBA" id="ARBA00023008"/>
    </source>
</evidence>
<evidence type="ECO:0000256" key="5">
    <source>
        <dbReference type="ARBA" id="ARBA00023015"/>
    </source>
</evidence>
<dbReference type="SUPFAM" id="SSF57879">
    <property type="entry name" value="Zinc domain conserved in yeast copper-regulated transcription factors"/>
    <property type="match status" value="1"/>
</dbReference>
<keyword evidence="3" id="KW-0862">Zinc</keyword>
<dbReference type="InParanoid" id="A0A168R1Q6"/>
<keyword evidence="6" id="KW-0804">Transcription</keyword>
<dbReference type="PRINTS" id="PR00617">
    <property type="entry name" value="COPPERFIST"/>
</dbReference>
<comment type="subcellular location">
    <subcellularLocation>
        <location evidence="1">Nucleus</location>
    </subcellularLocation>
</comment>
<gene>
    <name evidence="10" type="primary">ABSGL_11825.1 scaffold 12340</name>
</gene>
<dbReference type="EMBL" id="LT554481">
    <property type="protein sequence ID" value="SAM05950.1"/>
    <property type="molecule type" value="Genomic_DNA"/>
</dbReference>
<evidence type="ECO:0000313" key="10">
    <source>
        <dbReference type="EMBL" id="SAM05950.1"/>
    </source>
</evidence>
<sequence length="407" mass="43734">MIYKGVKYACGTCIKGHRSSNCNHTERPLFEIRKKGRPVTQCSICRDLRKTKQVHIKCACVHKSKEQQPILIHQENDSLGSSSGSDNDLQFHPLTADEPNGDSQVMASSDTAPFSWAVVTPTSASDSNVNLGFIFHKSSSQRFLEGQARPPRKKSVKKATTITTTPPPPPPSSMGPPPNIMLPSMDSSTSSVCSDNGVDFSGGDLTMILNSLLQDQAPEEDTGMHQGLANLELTSNCGSDLMMYPSSPTYQYSSYSTPTTSYVSQLMTNDLDTCHSNSSSRTGSFSFESHYHQQQPMVGCCGSPQPMCQPSDNSGGGESVVITIAPLSPTTNLPNSDQVRTRIVTCYCVGNCACLGCLVHPGNVLMGDPLVDPYGFSSDAAAICPSSTASSIYSTSDDEDLHHPLLR</sequence>
<dbReference type="SMART" id="SM01090">
    <property type="entry name" value="Copper-fist"/>
    <property type="match status" value="1"/>
</dbReference>
<dbReference type="GO" id="GO:0006879">
    <property type="term" value="P:intracellular iron ion homeostasis"/>
    <property type="evidence" value="ECO:0007669"/>
    <property type="project" value="TreeGrafter"/>
</dbReference>
<evidence type="ECO:0000256" key="2">
    <source>
        <dbReference type="ARBA" id="ARBA00022723"/>
    </source>
</evidence>
<evidence type="ECO:0000256" key="1">
    <source>
        <dbReference type="ARBA" id="ARBA00004123"/>
    </source>
</evidence>
<dbReference type="PANTHER" id="PTHR28088">
    <property type="entry name" value="TRANSCRIPTIONAL ACTIVATOR HAA1-RELATED"/>
    <property type="match status" value="1"/>
</dbReference>
<evidence type="ECO:0000256" key="3">
    <source>
        <dbReference type="ARBA" id="ARBA00022833"/>
    </source>
</evidence>
<dbReference type="Proteomes" id="UP000078561">
    <property type="component" value="Unassembled WGS sequence"/>
</dbReference>
<keyword evidence="2" id="KW-0479">Metal-binding</keyword>